<dbReference type="EMBL" id="JAQIZT010000012">
    <property type="protein sequence ID" value="KAJ6977293.1"/>
    <property type="molecule type" value="Genomic_DNA"/>
</dbReference>
<proteinExistence type="predicted"/>
<dbReference type="AlphaFoldDB" id="A0AAD6M1M5"/>
<comment type="caution">
    <text evidence="1">The sequence shown here is derived from an EMBL/GenBank/DDBJ whole genome shotgun (WGS) entry which is preliminary data.</text>
</comment>
<evidence type="ECO:0000313" key="1">
    <source>
        <dbReference type="EMBL" id="KAJ6977293.1"/>
    </source>
</evidence>
<accession>A0AAD6M1M5</accession>
<reference evidence="1" key="1">
    <citation type="journal article" date="2023" name="Mol. Ecol. Resour.">
        <title>Chromosome-level genome assembly of a triploid poplar Populus alba 'Berolinensis'.</title>
        <authorList>
            <person name="Chen S."/>
            <person name="Yu Y."/>
            <person name="Wang X."/>
            <person name="Wang S."/>
            <person name="Zhang T."/>
            <person name="Zhou Y."/>
            <person name="He R."/>
            <person name="Meng N."/>
            <person name="Wang Y."/>
            <person name="Liu W."/>
            <person name="Liu Z."/>
            <person name="Liu J."/>
            <person name="Guo Q."/>
            <person name="Huang H."/>
            <person name="Sederoff R.R."/>
            <person name="Wang G."/>
            <person name="Qu G."/>
            <person name="Chen S."/>
        </authorList>
    </citation>
    <scope>NUCLEOTIDE SEQUENCE</scope>
    <source>
        <strain evidence="1">SC-2020</strain>
    </source>
</reference>
<gene>
    <name evidence="1" type="ORF">NC653_029259</name>
</gene>
<name>A0AAD6M1M5_9ROSI</name>
<keyword evidence="2" id="KW-1185">Reference proteome</keyword>
<organism evidence="1 2">
    <name type="scientific">Populus alba x Populus x berolinensis</name>
    <dbReference type="NCBI Taxonomy" id="444605"/>
    <lineage>
        <taxon>Eukaryota</taxon>
        <taxon>Viridiplantae</taxon>
        <taxon>Streptophyta</taxon>
        <taxon>Embryophyta</taxon>
        <taxon>Tracheophyta</taxon>
        <taxon>Spermatophyta</taxon>
        <taxon>Magnoliopsida</taxon>
        <taxon>eudicotyledons</taxon>
        <taxon>Gunneridae</taxon>
        <taxon>Pentapetalae</taxon>
        <taxon>rosids</taxon>
        <taxon>fabids</taxon>
        <taxon>Malpighiales</taxon>
        <taxon>Salicaceae</taxon>
        <taxon>Saliceae</taxon>
        <taxon>Populus</taxon>
    </lineage>
</organism>
<sequence>MIHPSMDKQGRARIACCLLIHTVACPRRFTAIHMQNFPSTDER</sequence>
<evidence type="ECO:0000313" key="2">
    <source>
        <dbReference type="Proteomes" id="UP001164929"/>
    </source>
</evidence>
<protein>
    <submittedName>
        <fullName evidence="1">Uncharacterized protein</fullName>
    </submittedName>
</protein>
<dbReference type="Proteomes" id="UP001164929">
    <property type="component" value="Chromosome 12"/>
</dbReference>